<name>A0A2H0VG76_9BACT</name>
<reference evidence="2" key="1">
    <citation type="submission" date="2017-09" db="EMBL/GenBank/DDBJ databases">
        <title>Depth-based differentiation of microbial function through sediment-hosted aquifers and enrichment of novel symbionts in the deep terrestrial subsurface.</title>
        <authorList>
            <person name="Probst A.J."/>
            <person name="Ladd B."/>
            <person name="Jarett J.K."/>
            <person name="Geller-Mcgrath D.E."/>
            <person name="Sieber C.M.K."/>
            <person name="Emerson J.B."/>
            <person name="Anantharaman K."/>
            <person name="Thomas B.C."/>
            <person name="Malmstrom R."/>
            <person name="Stieglmeier M."/>
            <person name="Klingl A."/>
            <person name="Woyke T."/>
            <person name="Ryan C.M."/>
            <person name="Banfield J.F."/>
        </authorList>
    </citation>
    <scope>NUCLEOTIDE SEQUENCE [LARGE SCALE GENOMIC DNA]</scope>
</reference>
<evidence type="ECO:0000313" key="2">
    <source>
        <dbReference type="Proteomes" id="UP000231466"/>
    </source>
</evidence>
<proteinExistence type="predicted"/>
<dbReference type="EMBL" id="PFAH01000005">
    <property type="protein sequence ID" value="PIR98081.1"/>
    <property type="molecule type" value="Genomic_DNA"/>
</dbReference>
<sequence>MKPAAQRLLGILTSFLLFVATLVIYSSLLLPEYQDIQELRGTLKSTKAVFNQEEVAVAGVEGLLERYDSISEIRKTVDLRLPGEENQASAINQIRGAVISSDMLLNSLSVRPLAIEVSESPSPGVVRPIGSMRVLVDITGDYQSLKTFLESIETNVRFMEVHSLRLQEGSTSGPYNYQLEIDTFYQF</sequence>
<accession>A0A2H0VG76</accession>
<comment type="caution">
    <text evidence="1">The sequence shown here is derived from an EMBL/GenBank/DDBJ whole genome shotgun (WGS) entry which is preliminary data.</text>
</comment>
<evidence type="ECO:0000313" key="1">
    <source>
        <dbReference type="EMBL" id="PIR98081.1"/>
    </source>
</evidence>
<organism evidence="1 2">
    <name type="scientific">Candidatus Colwellbacteria bacterium CG10_big_fil_rev_8_21_14_0_10_42_22</name>
    <dbReference type="NCBI Taxonomy" id="1974540"/>
    <lineage>
        <taxon>Bacteria</taxon>
        <taxon>Candidatus Colwelliibacteriota</taxon>
    </lineage>
</organism>
<dbReference type="InterPro" id="IPR014717">
    <property type="entry name" value="Transl_elong_EF1B/ribsomal_bS6"/>
</dbReference>
<evidence type="ECO:0008006" key="3">
    <source>
        <dbReference type="Google" id="ProtNLM"/>
    </source>
</evidence>
<dbReference type="Gene3D" id="3.30.70.60">
    <property type="match status" value="1"/>
</dbReference>
<gene>
    <name evidence="1" type="ORF">COT89_01430</name>
</gene>
<dbReference type="Proteomes" id="UP000231466">
    <property type="component" value="Unassembled WGS sequence"/>
</dbReference>
<protein>
    <recommendedName>
        <fullName evidence="3">Type 4a pilus biogenesis protein PilO</fullName>
    </recommendedName>
</protein>
<dbReference type="AlphaFoldDB" id="A0A2H0VG76"/>